<gene>
    <name evidence="1" type="ORF">R69658_04556</name>
</gene>
<accession>A0ABM8S6N7</accession>
<proteinExistence type="predicted"/>
<name>A0ABM8S6N7_9BURK</name>
<sequence>MNQTTYTDIRRVEQFPGFHDSELVCIEHRPDEHELELCFRRVGGERESIRFLGVVTLRTVDFAAQNVVSRLLISPRYNFSLGEVRNWLEWLGGRVDSRPAAITNEKVEQCFQQLQAGQQALFVLEPSCGAEMAVLCGAVEIKS</sequence>
<protein>
    <submittedName>
        <fullName evidence="1">Uncharacterized protein</fullName>
    </submittedName>
</protein>
<reference evidence="1 2" key="1">
    <citation type="submission" date="2021-02" db="EMBL/GenBank/DDBJ databases">
        <authorList>
            <person name="Vanwijnsberghe S."/>
        </authorList>
    </citation>
    <scope>NUCLEOTIDE SEQUENCE [LARGE SCALE GENOMIC DNA]</scope>
    <source>
        <strain evidence="1 2">R-69658</strain>
    </source>
</reference>
<dbReference type="RefSeq" id="WP_200620328.1">
    <property type="nucleotide sequence ID" value="NZ_CAJNAU010000047.1"/>
</dbReference>
<evidence type="ECO:0000313" key="2">
    <source>
        <dbReference type="Proteomes" id="UP000674425"/>
    </source>
</evidence>
<dbReference type="EMBL" id="CAJNAU010000047">
    <property type="protein sequence ID" value="CAE6792092.1"/>
    <property type="molecule type" value="Genomic_DNA"/>
</dbReference>
<dbReference type="Proteomes" id="UP000674425">
    <property type="component" value="Unassembled WGS sequence"/>
</dbReference>
<keyword evidence="2" id="KW-1185">Reference proteome</keyword>
<evidence type="ECO:0000313" key="1">
    <source>
        <dbReference type="EMBL" id="CAE6792092.1"/>
    </source>
</evidence>
<comment type="caution">
    <text evidence="1">The sequence shown here is derived from an EMBL/GenBank/DDBJ whole genome shotgun (WGS) entry which is preliminary data.</text>
</comment>
<organism evidence="1 2">
    <name type="scientific">Paraburkholderia aspalathi</name>
    <dbReference type="NCBI Taxonomy" id="1324617"/>
    <lineage>
        <taxon>Bacteria</taxon>
        <taxon>Pseudomonadati</taxon>
        <taxon>Pseudomonadota</taxon>
        <taxon>Betaproteobacteria</taxon>
        <taxon>Burkholderiales</taxon>
        <taxon>Burkholderiaceae</taxon>
        <taxon>Paraburkholderia</taxon>
    </lineage>
</organism>